<organism evidence="2 3">
    <name type="scientific">Termititenax aidoneus</name>
    <dbReference type="NCBI Taxonomy" id="2218524"/>
    <lineage>
        <taxon>Bacteria</taxon>
        <taxon>Bacillati</taxon>
        <taxon>Candidatus Margulisiibacteriota</taxon>
        <taxon>Candidatus Termititenacia</taxon>
        <taxon>Candidatus Termititenacales</taxon>
        <taxon>Candidatus Termititenacaceae</taxon>
        <taxon>Candidatus Termititenax</taxon>
    </lineage>
</organism>
<protein>
    <submittedName>
        <fullName evidence="2">Uncharacterized protein</fullName>
    </submittedName>
</protein>
<evidence type="ECO:0000313" key="2">
    <source>
        <dbReference type="EMBL" id="GBR74690.1"/>
    </source>
</evidence>
<dbReference type="AlphaFoldDB" id="A0A388TCT7"/>
<comment type="caution">
    <text evidence="2">The sequence shown here is derived from an EMBL/GenBank/DDBJ whole genome shotgun (WGS) entry which is preliminary data.</text>
</comment>
<proteinExistence type="predicted"/>
<gene>
    <name evidence="2" type="ORF">NO1_1823</name>
</gene>
<name>A0A388TCT7_TERA1</name>
<keyword evidence="3" id="KW-1185">Reference proteome</keyword>
<sequence length="1204" mass="132274">INDYVREMIDGKRLDPSTKRLIQGPTRGIATLIEARKNLDAAIKALKKKKAEEIDKPNVAAADQLKAKREYLDLLDAAIMAYVELQNLLVTPQKDDFSTGGVIGRGIAATSRANTKDTADFDYAKDDEALQDLQKLLFTELTGKQVGAAPVSLRPVFQNRGAYNVVPVQAESVEEIFGELYLELGEKYKQDILNAELAAKRLAVIRVKLEDTGKLTQEEEDSRQIRILIELLALTDAEQNDAAIQNYLRAIAGSSGRSGNAVTLGYERYDGERDLVTERAAAFQWALDRLDKQAEAEYAAYKEYLAGSVGDYFDEQFDPGVDEISDYTASQEPLRIAHPAAECADRITGFVDAVDAKAYKSNYPSEEEITADPYAELIKELGDRLKIEQPIGKPVESYSTRNYSDREKQLIEIATAGDDYLQGNTNDHSSIKWQPDGTAFRLGDKEDGSKDIAVSGFGGSTFSKTQTHVFGSGLFALKELSLGFNIDNTTTNEEDKDRIKPGETVRRFEMGLFVDYQLGEKVFSDSWLESLALHSQFSFYESLKRDAEKVSFPGTSGGTVLQYDVSNNPIQDGSLTFTRDELIKYLDDLDWPNMTPAEIAAEKNRIIAWAEKHGVTLPWGVEAYDPPRPRITTNLTTPPNSYQDIVDDLWSKYKTAHSGDGVPNDATWNTIRSFVLGAYNNGEYANVHRIVAPNTTPVFNGFTFGTPTTTKIGANDAALSEQAQKDAIRNDVIQRLTAALSLKGIAWTSLTSAERNTEIEKYHAAAGVVSGVYPFTTVTTYPELNFALNNSNTNLNNGEKILSGDLTCSFDNPDASNYEITYTLVETSNDAEIHPSVTNPQPGSFSIAYNMIANGTYTLSVVVTRKAGSTVPDIYSGGTIYTVQINKQLDAMGVSDEVSVTAISGPSKPQIKQDLIDYYIPVLSTVEADVDAVYTAELDDKKIIKEVQMYAKPAITNNPDVPSREETVPFYSHEMSTLSSLSVSWARAFPLGDYAKFRVNAELGVGVLSYKNWFTGQDDSILDQIYKIRGVNEDTLWGAYLFYNAKGTLENLWNSGLNVGFGVFNGLPSSAETAFVDSLGLDTVSLDVSLRRKIGPLGVFGEVTGIFHDLGNKNADPNFAANFHGEATLSVNKRLDIFTSQNLLLGNIIGDNSLTTSYQGILGSRLSFGTDKKTKWYLAPSFVLEIPTGVPVRLGFGFGAGASW</sequence>
<dbReference type="Proteomes" id="UP000269352">
    <property type="component" value="Unassembled WGS sequence"/>
</dbReference>
<dbReference type="EMBL" id="BGZN01000069">
    <property type="protein sequence ID" value="GBR74690.1"/>
    <property type="molecule type" value="Genomic_DNA"/>
</dbReference>
<feature type="coiled-coil region" evidence="1">
    <location>
        <begin position="29"/>
        <end position="56"/>
    </location>
</feature>
<keyword evidence="1" id="KW-0175">Coiled coil</keyword>
<feature type="non-terminal residue" evidence="2">
    <location>
        <position position="1"/>
    </location>
</feature>
<reference evidence="2 3" key="1">
    <citation type="journal article" date="2019" name="ISME J.">
        <title>Genome analyses of uncultured TG2/ZB3 bacteria in 'Margulisbacteria' specifically attached to ectosymbiotic spirochetes of protists in the termite gut.</title>
        <authorList>
            <person name="Utami Y.D."/>
            <person name="Kuwahara H."/>
            <person name="Igai K."/>
            <person name="Murakami T."/>
            <person name="Sugaya K."/>
            <person name="Morikawa T."/>
            <person name="Nagura Y."/>
            <person name="Yuki M."/>
            <person name="Deevong P."/>
            <person name="Inoue T."/>
            <person name="Kihara K."/>
            <person name="Lo N."/>
            <person name="Yamada A."/>
            <person name="Ohkuma M."/>
            <person name="Hongoh Y."/>
        </authorList>
    </citation>
    <scope>NUCLEOTIDE SEQUENCE [LARGE SCALE GENOMIC DNA]</scope>
    <source>
        <strain evidence="2">NkOx7-01</strain>
    </source>
</reference>
<evidence type="ECO:0000313" key="3">
    <source>
        <dbReference type="Proteomes" id="UP000269352"/>
    </source>
</evidence>
<accession>A0A388TCT7</accession>
<evidence type="ECO:0000256" key="1">
    <source>
        <dbReference type="SAM" id="Coils"/>
    </source>
</evidence>